<dbReference type="EMBL" id="RBAL01000032">
    <property type="protein sequence ID" value="RKN36681.1"/>
    <property type="molecule type" value="Genomic_DNA"/>
</dbReference>
<feature type="compositionally biased region" description="Low complexity" evidence="1">
    <location>
        <begin position="55"/>
        <end position="64"/>
    </location>
</feature>
<sequence>MKEALQAAAQHLILTAGTTPYTVTTPAAGDTPSNSRAPENTNRPETVPDSPAHPATETGTGAGRTAAARVLAALKNGPLDKTQVIETLAADGGRELSISRINTVLSELCKTGRIHSPERGRYQLP</sequence>
<reference evidence="2 3" key="1">
    <citation type="journal article" date="2014" name="Int. J. Syst. Evol. Microbiol.">
        <title>Streptomyces hoynatensis sp. nov., isolated from deep marine sediment.</title>
        <authorList>
            <person name="Veyisoglu A."/>
            <person name="Sahin N."/>
        </authorList>
    </citation>
    <scope>NUCLEOTIDE SEQUENCE [LARGE SCALE GENOMIC DNA]</scope>
    <source>
        <strain evidence="2 3">KCTC 29097</strain>
    </source>
</reference>
<evidence type="ECO:0000256" key="1">
    <source>
        <dbReference type="SAM" id="MobiDB-lite"/>
    </source>
</evidence>
<protein>
    <submittedName>
        <fullName evidence="2">Uncharacterized protein</fullName>
    </submittedName>
</protein>
<dbReference type="Proteomes" id="UP000272474">
    <property type="component" value="Unassembled WGS sequence"/>
</dbReference>
<comment type="caution">
    <text evidence="2">The sequence shown here is derived from an EMBL/GenBank/DDBJ whole genome shotgun (WGS) entry which is preliminary data.</text>
</comment>
<proteinExistence type="predicted"/>
<dbReference type="AlphaFoldDB" id="A0A3A9YI34"/>
<evidence type="ECO:0000313" key="2">
    <source>
        <dbReference type="EMBL" id="RKN36681.1"/>
    </source>
</evidence>
<gene>
    <name evidence="2" type="ORF">D7294_29840</name>
</gene>
<feature type="region of interest" description="Disordered" evidence="1">
    <location>
        <begin position="15"/>
        <end position="64"/>
    </location>
</feature>
<dbReference type="RefSeq" id="WP_120684938.1">
    <property type="nucleotide sequence ID" value="NZ_RBAL01000032.1"/>
</dbReference>
<feature type="compositionally biased region" description="Low complexity" evidence="1">
    <location>
        <begin position="15"/>
        <end position="29"/>
    </location>
</feature>
<evidence type="ECO:0000313" key="3">
    <source>
        <dbReference type="Proteomes" id="UP000272474"/>
    </source>
</evidence>
<accession>A0A3A9YI34</accession>
<name>A0A3A9YI34_9ACTN</name>
<keyword evidence="3" id="KW-1185">Reference proteome</keyword>
<feature type="compositionally biased region" description="Polar residues" evidence="1">
    <location>
        <begin position="31"/>
        <end position="44"/>
    </location>
</feature>
<organism evidence="2 3">
    <name type="scientific">Streptomyces hoynatensis</name>
    <dbReference type="NCBI Taxonomy" id="1141874"/>
    <lineage>
        <taxon>Bacteria</taxon>
        <taxon>Bacillati</taxon>
        <taxon>Actinomycetota</taxon>
        <taxon>Actinomycetes</taxon>
        <taxon>Kitasatosporales</taxon>
        <taxon>Streptomycetaceae</taxon>
        <taxon>Streptomyces</taxon>
    </lineage>
</organism>